<dbReference type="Pfam" id="PF07687">
    <property type="entry name" value="M20_dimer"/>
    <property type="match status" value="1"/>
</dbReference>
<dbReference type="GO" id="GO:0016787">
    <property type="term" value="F:hydrolase activity"/>
    <property type="evidence" value="ECO:0007669"/>
    <property type="project" value="UniProtKB-KW"/>
</dbReference>
<dbReference type="Proteomes" id="UP000240739">
    <property type="component" value="Unassembled WGS sequence"/>
</dbReference>
<dbReference type="InterPro" id="IPR001261">
    <property type="entry name" value="ArgE/DapE_CS"/>
</dbReference>
<dbReference type="SUPFAM" id="SSF55031">
    <property type="entry name" value="Bacterial exopeptidase dimerisation domain"/>
    <property type="match status" value="1"/>
</dbReference>
<dbReference type="GO" id="GO:0046872">
    <property type="term" value="F:metal ion binding"/>
    <property type="evidence" value="ECO:0007669"/>
    <property type="project" value="UniProtKB-KW"/>
</dbReference>
<evidence type="ECO:0000313" key="7">
    <source>
        <dbReference type="Proteomes" id="UP000240739"/>
    </source>
</evidence>
<keyword evidence="2" id="KW-0479">Metal-binding</keyword>
<sequence>MPRSVPRVTDEQLRAATLIRLHELAVVPAPLEQEAARAAIVQGWWRADGLGDVHVDAVGNVLARLRRGTTGRRVLVAAHLDTVFPADVDHALRTGTDGRLHGPGVGDNTVAVAALAELRHLVPGEGDGHDVWLVATVGEEGLGNLRGAKHLVATHDDLAAFVAVEGAMLGRISLAGNGSVRARVDVHGPGGHSWSDRDRDSAVHAAARAIALLAAERPGREESWSWHVASVTGGGDINVLAAHASFTLEIRAPGTFVLAALETRARELVAAGAAGLAWEWTELGRRPGGAIAPDHPLARAATTAHDAHGCAWILEDAGTDANAALGAGLAALTVGLADGEGLHTLAEWLDPARIPLGLRVLADLVVAAAAAD</sequence>
<dbReference type="OrthoDB" id="9783294at2"/>
<dbReference type="Gene3D" id="3.40.630.10">
    <property type="entry name" value="Zn peptidases"/>
    <property type="match status" value="1"/>
</dbReference>
<evidence type="ECO:0000256" key="1">
    <source>
        <dbReference type="ARBA" id="ARBA00001947"/>
    </source>
</evidence>
<dbReference type="InterPro" id="IPR036264">
    <property type="entry name" value="Bact_exopeptidase_dim_dom"/>
</dbReference>
<dbReference type="AlphaFoldDB" id="A0A2T4UMD3"/>
<evidence type="ECO:0000256" key="3">
    <source>
        <dbReference type="ARBA" id="ARBA00022801"/>
    </source>
</evidence>
<evidence type="ECO:0000259" key="5">
    <source>
        <dbReference type="Pfam" id="PF07687"/>
    </source>
</evidence>
<dbReference type="PANTHER" id="PTHR43808:SF17">
    <property type="entry name" value="PEPTIDASE M20"/>
    <property type="match status" value="1"/>
</dbReference>
<dbReference type="Pfam" id="PF01546">
    <property type="entry name" value="Peptidase_M20"/>
    <property type="match status" value="1"/>
</dbReference>
<dbReference type="SUPFAM" id="SSF53187">
    <property type="entry name" value="Zn-dependent exopeptidases"/>
    <property type="match status" value="1"/>
</dbReference>
<evidence type="ECO:0000256" key="4">
    <source>
        <dbReference type="ARBA" id="ARBA00022833"/>
    </source>
</evidence>
<reference evidence="6 7" key="1">
    <citation type="submission" date="2018-03" db="EMBL/GenBank/DDBJ databases">
        <title>Aquarubrobacter algicola gen. nov., sp. nov., a novel actinobacterium isolated from shallow eutrophic lake during the end of cyanobacterial harmful algal blooms.</title>
        <authorList>
            <person name="Chun S.J."/>
        </authorList>
    </citation>
    <scope>NUCLEOTIDE SEQUENCE [LARGE SCALE GENOMIC DNA]</scope>
    <source>
        <strain evidence="6 7">Seoho-28</strain>
    </source>
</reference>
<organism evidence="6 7">
    <name type="scientific">Paraconexibacter algicola</name>
    <dbReference type="NCBI Taxonomy" id="2133960"/>
    <lineage>
        <taxon>Bacteria</taxon>
        <taxon>Bacillati</taxon>
        <taxon>Actinomycetota</taxon>
        <taxon>Thermoleophilia</taxon>
        <taxon>Solirubrobacterales</taxon>
        <taxon>Paraconexibacteraceae</taxon>
        <taxon>Paraconexibacter</taxon>
    </lineage>
</organism>
<dbReference type="InterPro" id="IPR011650">
    <property type="entry name" value="Peptidase_M20_dimer"/>
</dbReference>
<comment type="caution">
    <text evidence="6">The sequence shown here is derived from an EMBL/GenBank/DDBJ whole genome shotgun (WGS) entry which is preliminary data.</text>
</comment>
<comment type="cofactor">
    <cofactor evidence="1">
        <name>Zn(2+)</name>
        <dbReference type="ChEBI" id="CHEBI:29105"/>
    </cofactor>
</comment>
<name>A0A2T4UMD3_9ACTN</name>
<dbReference type="PROSITE" id="PS00758">
    <property type="entry name" value="ARGE_DAPE_CPG2_1"/>
    <property type="match status" value="1"/>
</dbReference>
<keyword evidence="4" id="KW-0862">Zinc</keyword>
<accession>A0A2T4UMD3</accession>
<evidence type="ECO:0000313" key="6">
    <source>
        <dbReference type="EMBL" id="PTL60393.1"/>
    </source>
</evidence>
<protein>
    <submittedName>
        <fullName evidence="6">Peptidase M20</fullName>
    </submittedName>
</protein>
<evidence type="ECO:0000256" key="2">
    <source>
        <dbReference type="ARBA" id="ARBA00022723"/>
    </source>
</evidence>
<dbReference type="EMBL" id="PYYB01000001">
    <property type="protein sequence ID" value="PTL60393.1"/>
    <property type="molecule type" value="Genomic_DNA"/>
</dbReference>
<keyword evidence="7" id="KW-1185">Reference proteome</keyword>
<dbReference type="Gene3D" id="3.30.70.360">
    <property type="match status" value="1"/>
</dbReference>
<keyword evidence="3" id="KW-0378">Hydrolase</keyword>
<dbReference type="PANTHER" id="PTHR43808">
    <property type="entry name" value="ACETYLORNITHINE DEACETYLASE"/>
    <property type="match status" value="1"/>
</dbReference>
<proteinExistence type="predicted"/>
<dbReference type="InterPro" id="IPR050072">
    <property type="entry name" value="Peptidase_M20A"/>
</dbReference>
<feature type="domain" description="Peptidase M20 dimerisation" evidence="5">
    <location>
        <begin position="178"/>
        <end position="271"/>
    </location>
</feature>
<gene>
    <name evidence="6" type="ORF">C7Y72_12455</name>
</gene>
<dbReference type="InterPro" id="IPR002933">
    <property type="entry name" value="Peptidase_M20"/>
</dbReference>